<sequence>MAMVNLLAAALNSCNELQLNHSLRTIRVDTSKFREVEDWNSDPADNAVSTNPPSKSPPRKTATPEEPAEEITQISVKNETEEKTPRIRLKANLATDPALQSQPITLTNPKVESEVSQFSSGYLTALRPALQTALVSRGFFLPNIIPGAEPQSESVETRQQTVPIFQCSPCGIRFSSISTLEAHQTYYCSHRVNKAATDDDSKSVTDPNGNQSDADVSEPPLKNVRTGKQYTCTHCSYSADKKVSLNRHMRMHTVSPSPSPLNIVTTPNGESSTNSTDRYCAECDIRFSSQKTYRAHKLHYCNSRHTIKPQVVTTKASSSTSGSSPTSPIDSRPCRSPSSPSSQSASQQPFLALPTNPIIIVPYSLFRSASVFPALSVASGLPNPDTPCFLLPNGTLQPMTSALLNQYQQQQSEGSRNDSKSKEPSVVRETSSAPLDLSVRKSPDNNDLIIDFTEDRGRHTPNKSLTPDKSKSVHSSQNSPPTTPVSHCESSPSPKIKDEASRSSSPKRLRSVLKPTQEKSRTSPEVNNFQQFEGNPSLHPLLMRGALPLLPPEVQMRLEPPLPAVMPQVLVKQGVSKCKDCNIVFCKLENYVVHKKHYCSARSQDENLSKFSGSPPVSPNSIETTSPAAQYQQLICLACGIKFTSLDNLNAHQAYYCLKRGDTEVRKCGKCKGIAEPGHQCIPHAATLTGWKCPCCDVVSPTASAAQRHMESHTGVKAYRCTICRYKGNTLRGMRTHIRMHFDKRSSDLQEEKYISYILEDESSNTVEVNVTTAEPSDEKVGSPGNEPSLPDSLHYCLQCSYNSTYKANVVRHMKLVHDINITEEPPVNGLSDKNKSMPALEDDEEEIVVKKEAMEPEVIIAQGEEPIIKEEVGIKLPKSKTPDEEILQEAAKSGARYCKSCDIYFNYYSTFVAHKKFYCSSHAGEISNAASNNNITNNNNNNSATRAAAEASVL</sequence>
<evidence type="ECO:0000256" key="5">
    <source>
        <dbReference type="ARBA" id="ARBA00022771"/>
    </source>
</evidence>
<dbReference type="EnsemblMetazoa" id="XM_028294367.2">
    <property type="protein sequence ID" value="XP_028150168.2"/>
    <property type="gene ID" value="LOC114343226"/>
</dbReference>
<evidence type="ECO:0000256" key="12">
    <source>
        <dbReference type="PROSITE-ProRule" id="PRU00042"/>
    </source>
</evidence>
<feature type="domain" description="C2H2-type" evidence="14">
    <location>
        <begin position="165"/>
        <end position="195"/>
    </location>
</feature>
<organism evidence="16 17">
    <name type="scientific">Diabrotica virgifera virgifera</name>
    <name type="common">western corn rootworm</name>
    <dbReference type="NCBI Taxonomy" id="50390"/>
    <lineage>
        <taxon>Eukaryota</taxon>
        <taxon>Metazoa</taxon>
        <taxon>Ecdysozoa</taxon>
        <taxon>Arthropoda</taxon>
        <taxon>Hexapoda</taxon>
        <taxon>Insecta</taxon>
        <taxon>Pterygota</taxon>
        <taxon>Neoptera</taxon>
        <taxon>Endopterygota</taxon>
        <taxon>Coleoptera</taxon>
        <taxon>Polyphaga</taxon>
        <taxon>Cucujiformia</taxon>
        <taxon>Chrysomeloidea</taxon>
        <taxon>Chrysomelidae</taxon>
        <taxon>Galerucinae</taxon>
        <taxon>Diabroticina</taxon>
        <taxon>Diabroticites</taxon>
        <taxon>Diabrotica</taxon>
    </lineage>
</organism>
<feature type="domain" description="CCHC FOG-type" evidence="15">
    <location>
        <begin position="159"/>
        <end position="192"/>
    </location>
</feature>
<feature type="compositionally biased region" description="Polar residues" evidence="13">
    <location>
        <begin position="472"/>
        <end position="493"/>
    </location>
</feature>
<keyword evidence="5 12" id="KW-0863">Zinc-finger</keyword>
<feature type="region of interest" description="Disordered" evidence="13">
    <location>
        <begin position="406"/>
        <end position="533"/>
    </location>
</feature>
<feature type="domain" description="CCHC FOG-type" evidence="15">
    <location>
        <begin position="272"/>
        <end position="305"/>
    </location>
</feature>
<evidence type="ECO:0000256" key="13">
    <source>
        <dbReference type="SAM" id="MobiDB-lite"/>
    </source>
</evidence>
<feature type="compositionally biased region" description="Low complexity" evidence="13">
    <location>
        <begin position="317"/>
        <end position="348"/>
    </location>
</feature>
<dbReference type="InterPro" id="IPR039746">
    <property type="entry name" value="FOG"/>
</dbReference>
<keyword evidence="9" id="KW-0010">Activator</keyword>
<evidence type="ECO:0000256" key="2">
    <source>
        <dbReference type="ARBA" id="ARBA00022491"/>
    </source>
</evidence>
<evidence type="ECO:0000256" key="7">
    <source>
        <dbReference type="ARBA" id="ARBA00023015"/>
    </source>
</evidence>
<dbReference type="SMART" id="SM00355">
    <property type="entry name" value="ZnF_C2H2"/>
    <property type="match status" value="9"/>
</dbReference>
<feature type="region of interest" description="Disordered" evidence="13">
    <location>
        <begin position="197"/>
        <end position="223"/>
    </location>
</feature>
<feature type="region of interest" description="Disordered" evidence="13">
    <location>
        <begin position="252"/>
        <end position="275"/>
    </location>
</feature>
<dbReference type="InterPro" id="IPR059121">
    <property type="entry name" value="CCHC_ZFPM2-like"/>
</dbReference>
<protein>
    <recommendedName>
        <fullName evidence="18">Zinc finger protein ush</fullName>
    </recommendedName>
</protein>
<feature type="domain" description="CCHC FOG-type" evidence="15">
    <location>
        <begin position="628"/>
        <end position="661"/>
    </location>
</feature>
<keyword evidence="2" id="KW-0678">Repressor</keyword>
<feature type="region of interest" description="Disordered" evidence="13">
    <location>
        <begin position="37"/>
        <end position="70"/>
    </location>
</feature>
<feature type="compositionally biased region" description="Polar residues" evidence="13">
    <location>
        <begin position="204"/>
        <end position="214"/>
    </location>
</feature>
<name>A0ABM5IYU2_DIAVI</name>
<reference evidence="16" key="1">
    <citation type="submission" date="2025-05" db="UniProtKB">
        <authorList>
            <consortium name="EnsemblMetazoa"/>
        </authorList>
    </citation>
    <scope>IDENTIFICATION</scope>
</reference>
<dbReference type="PROSITE" id="PS51810">
    <property type="entry name" value="ZF_CCHC_FOG"/>
    <property type="match status" value="5"/>
</dbReference>
<dbReference type="PROSITE" id="PS50157">
    <property type="entry name" value="ZINC_FINGER_C2H2_2"/>
    <property type="match status" value="2"/>
</dbReference>
<evidence type="ECO:0000256" key="9">
    <source>
        <dbReference type="ARBA" id="ARBA00023159"/>
    </source>
</evidence>
<feature type="domain" description="CCHC FOG-type" evidence="15">
    <location>
        <begin position="891"/>
        <end position="924"/>
    </location>
</feature>
<evidence type="ECO:0008006" key="18">
    <source>
        <dbReference type="Google" id="ProtNLM"/>
    </source>
</evidence>
<proteinExistence type="predicted"/>
<dbReference type="Pfam" id="PF25445">
    <property type="entry name" value="CCHC_ZFPM2"/>
    <property type="match status" value="1"/>
</dbReference>
<feature type="region of interest" description="Disordered" evidence="13">
    <location>
        <begin position="933"/>
        <end position="955"/>
    </location>
</feature>
<feature type="compositionally biased region" description="Polar residues" evidence="13">
    <location>
        <begin position="254"/>
        <end position="275"/>
    </location>
</feature>
<feature type="compositionally biased region" description="Basic and acidic residues" evidence="13">
    <location>
        <begin position="415"/>
        <end position="426"/>
    </location>
</feature>
<accession>A0ABM5IYU2</accession>
<evidence type="ECO:0000313" key="16">
    <source>
        <dbReference type="EnsemblMetazoa" id="XP_028150168.2"/>
    </source>
</evidence>
<dbReference type="InterPro" id="IPR036236">
    <property type="entry name" value="Znf_C2H2_sf"/>
</dbReference>
<comment type="subcellular location">
    <subcellularLocation>
        <location evidence="1">Nucleus</location>
    </subcellularLocation>
</comment>
<dbReference type="InterPro" id="IPR013087">
    <property type="entry name" value="Znf_C2H2_type"/>
</dbReference>
<keyword evidence="11" id="KW-0539">Nucleus</keyword>
<keyword evidence="8" id="KW-0238">DNA-binding</keyword>
<feature type="region of interest" description="Disordered" evidence="13">
    <location>
        <begin position="312"/>
        <end position="348"/>
    </location>
</feature>
<keyword evidence="10" id="KW-0804">Transcription</keyword>
<evidence type="ECO:0000259" key="15">
    <source>
        <dbReference type="PROSITE" id="PS51810"/>
    </source>
</evidence>
<evidence type="ECO:0000256" key="10">
    <source>
        <dbReference type="ARBA" id="ARBA00023163"/>
    </source>
</evidence>
<dbReference type="Pfam" id="PF12874">
    <property type="entry name" value="zf-met"/>
    <property type="match status" value="1"/>
</dbReference>
<dbReference type="Proteomes" id="UP001652700">
    <property type="component" value="Unplaced"/>
</dbReference>
<evidence type="ECO:0000256" key="3">
    <source>
        <dbReference type="ARBA" id="ARBA00022723"/>
    </source>
</evidence>
<evidence type="ECO:0000256" key="6">
    <source>
        <dbReference type="ARBA" id="ARBA00022833"/>
    </source>
</evidence>
<evidence type="ECO:0000313" key="17">
    <source>
        <dbReference type="Proteomes" id="UP001652700"/>
    </source>
</evidence>
<dbReference type="RefSeq" id="XP_028150168.2">
    <property type="nucleotide sequence ID" value="XM_028294367.2"/>
</dbReference>
<dbReference type="PANTHER" id="PTHR12958">
    <property type="entry name" value="FRIEND OF GATA2-RELATED"/>
    <property type="match status" value="1"/>
</dbReference>
<dbReference type="GeneID" id="114343226"/>
<dbReference type="InterPro" id="IPR034731">
    <property type="entry name" value="Znf_CCHC_FOG"/>
</dbReference>
<dbReference type="SUPFAM" id="SSF57667">
    <property type="entry name" value="beta-beta-alpha zinc fingers"/>
    <property type="match status" value="6"/>
</dbReference>
<feature type="domain" description="CCHC FOG-type" evidence="15">
    <location>
        <begin position="570"/>
        <end position="603"/>
    </location>
</feature>
<keyword evidence="17" id="KW-1185">Reference proteome</keyword>
<keyword evidence="7" id="KW-0805">Transcription regulation</keyword>
<evidence type="ECO:0000256" key="1">
    <source>
        <dbReference type="ARBA" id="ARBA00004123"/>
    </source>
</evidence>
<feature type="compositionally biased region" description="Polar residues" evidence="13">
    <location>
        <begin position="523"/>
        <end position="533"/>
    </location>
</feature>
<evidence type="ECO:0000256" key="8">
    <source>
        <dbReference type="ARBA" id="ARBA00023125"/>
    </source>
</evidence>
<evidence type="ECO:0000256" key="4">
    <source>
        <dbReference type="ARBA" id="ARBA00022737"/>
    </source>
</evidence>
<keyword evidence="3" id="KW-0479">Metal-binding</keyword>
<feature type="domain" description="C2H2-type" evidence="14">
    <location>
        <begin position="230"/>
        <end position="257"/>
    </location>
</feature>
<keyword evidence="6" id="KW-0862">Zinc</keyword>
<evidence type="ECO:0000256" key="11">
    <source>
        <dbReference type="ARBA" id="ARBA00023242"/>
    </source>
</evidence>
<dbReference type="PANTHER" id="PTHR12958:SF3">
    <property type="entry name" value="ZINC FINGER PROTEIN USH"/>
    <property type="match status" value="1"/>
</dbReference>
<evidence type="ECO:0000259" key="14">
    <source>
        <dbReference type="PROSITE" id="PS50157"/>
    </source>
</evidence>
<dbReference type="Gene3D" id="3.30.160.60">
    <property type="entry name" value="Classic Zinc Finger"/>
    <property type="match status" value="2"/>
</dbReference>
<keyword evidence="4" id="KW-0677">Repeat</keyword>